<feature type="region of interest" description="Disordered" evidence="1">
    <location>
        <begin position="254"/>
        <end position="276"/>
    </location>
</feature>
<dbReference type="Gene3D" id="3.30.750.140">
    <property type="match status" value="1"/>
</dbReference>
<dbReference type="CDD" id="cd17470">
    <property type="entry name" value="T3SS_Flik_C"/>
    <property type="match status" value="1"/>
</dbReference>
<keyword evidence="4" id="KW-1185">Reference proteome</keyword>
<feature type="compositionally biased region" description="Polar residues" evidence="1">
    <location>
        <begin position="76"/>
        <end position="90"/>
    </location>
</feature>
<organism evidence="3 4">
    <name type="scientific">Saccharospirillum mangrovi</name>
    <dbReference type="NCBI Taxonomy" id="2161747"/>
    <lineage>
        <taxon>Bacteria</taxon>
        <taxon>Pseudomonadati</taxon>
        <taxon>Pseudomonadota</taxon>
        <taxon>Gammaproteobacteria</taxon>
        <taxon>Oceanospirillales</taxon>
        <taxon>Saccharospirillaceae</taxon>
        <taxon>Saccharospirillum</taxon>
    </lineage>
</organism>
<keyword evidence="3" id="KW-0969">Cilium</keyword>
<dbReference type="PANTHER" id="PTHR37533:SF2">
    <property type="entry name" value="FLAGELLAR HOOK-LENGTH CONTROL PROTEIN"/>
    <property type="match status" value="1"/>
</dbReference>
<feature type="compositionally biased region" description="Basic and acidic residues" evidence="1">
    <location>
        <begin position="46"/>
        <end position="72"/>
    </location>
</feature>
<accession>A0ABV8A0Z6</accession>
<dbReference type="InterPro" id="IPR021136">
    <property type="entry name" value="Flagellar_hook_control-like_C"/>
</dbReference>
<dbReference type="Pfam" id="PF02120">
    <property type="entry name" value="Flg_hook"/>
    <property type="match status" value="1"/>
</dbReference>
<dbReference type="EMBL" id="JBHRYR010000003">
    <property type="protein sequence ID" value="MFC3853352.1"/>
    <property type="molecule type" value="Genomic_DNA"/>
</dbReference>
<feature type="compositionally biased region" description="Low complexity" evidence="1">
    <location>
        <begin position="214"/>
        <end position="228"/>
    </location>
</feature>
<evidence type="ECO:0000256" key="1">
    <source>
        <dbReference type="SAM" id="MobiDB-lite"/>
    </source>
</evidence>
<keyword evidence="3" id="KW-0966">Cell projection</keyword>
<feature type="compositionally biased region" description="Low complexity" evidence="1">
    <location>
        <begin position="23"/>
        <end position="44"/>
    </location>
</feature>
<feature type="region of interest" description="Disordered" evidence="1">
    <location>
        <begin position="452"/>
        <end position="500"/>
    </location>
</feature>
<evidence type="ECO:0000313" key="3">
    <source>
        <dbReference type="EMBL" id="MFC3853352.1"/>
    </source>
</evidence>
<dbReference type="Proteomes" id="UP001595617">
    <property type="component" value="Unassembled WGS sequence"/>
</dbReference>
<feature type="domain" description="Flagellar hook-length control protein-like C-terminal" evidence="2">
    <location>
        <begin position="380"/>
        <end position="460"/>
    </location>
</feature>
<feature type="compositionally biased region" description="Polar residues" evidence="1">
    <location>
        <begin position="117"/>
        <end position="127"/>
    </location>
</feature>
<feature type="compositionally biased region" description="Acidic residues" evidence="1">
    <location>
        <begin position="254"/>
        <end position="273"/>
    </location>
</feature>
<name>A0ABV8A0Z6_9GAMM</name>
<gene>
    <name evidence="3" type="ORF">ACFOOG_10960</name>
</gene>
<feature type="region of interest" description="Disordered" evidence="1">
    <location>
        <begin position="1"/>
        <end position="127"/>
    </location>
</feature>
<evidence type="ECO:0000313" key="4">
    <source>
        <dbReference type="Proteomes" id="UP001595617"/>
    </source>
</evidence>
<evidence type="ECO:0000259" key="2">
    <source>
        <dbReference type="Pfam" id="PF02120"/>
    </source>
</evidence>
<comment type="caution">
    <text evidence="3">The sequence shown here is derived from an EMBL/GenBank/DDBJ whole genome shotgun (WGS) entry which is preliminary data.</text>
</comment>
<reference evidence="4" key="1">
    <citation type="journal article" date="2019" name="Int. J. Syst. Evol. Microbiol.">
        <title>The Global Catalogue of Microorganisms (GCM) 10K type strain sequencing project: providing services to taxonomists for standard genome sequencing and annotation.</title>
        <authorList>
            <consortium name="The Broad Institute Genomics Platform"/>
            <consortium name="The Broad Institute Genome Sequencing Center for Infectious Disease"/>
            <person name="Wu L."/>
            <person name="Ma J."/>
        </authorList>
    </citation>
    <scope>NUCLEOTIDE SEQUENCE [LARGE SCALE GENOMIC DNA]</scope>
    <source>
        <strain evidence="4">IBRC 10765</strain>
    </source>
</reference>
<protein>
    <submittedName>
        <fullName evidence="3">Flagellar hook-length control protein FliK</fullName>
    </submittedName>
</protein>
<dbReference type="InterPro" id="IPR052563">
    <property type="entry name" value="FliK"/>
</dbReference>
<keyword evidence="3" id="KW-0282">Flagellum</keyword>
<dbReference type="InterPro" id="IPR038610">
    <property type="entry name" value="FliK-like_C_sf"/>
</dbReference>
<proteinExistence type="predicted"/>
<feature type="region of interest" description="Disordered" evidence="1">
    <location>
        <begin position="167"/>
        <end position="188"/>
    </location>
</feature>
<feature type="region of interest" description="Disordered" evidence="1">
    <location>
        <begin position="202"/>
        <end position="228"/>
    </location>
</feature>
<feature type="compositionally biased region" description="Basic and acidic residues" evidence="1">
    <location>
        <begin position="457"/>
        <end position="468"/>
    </location>
</feature>
<dbReference type="RefSeq" id="WP_380696424.1">
    <property type="nucleotide sequence ID" value="NZ_JBHRYR010000003.1"/>
</dbReference>
<dbReference type="PANTHER" id="PTHR37533">
    <property type="entry name" value="FLAGELLAR HOOK-LENGTH CONTROL PROTEIN"/>
    <property type="match status" value="1"/>
</dbReference>
<sequence>MNMVVSMLDNVLSISPAKERSQPRAPEAAHASASAQRPAQSASSTGDKDRFDQHYAAARRDQSAVGPLRKEPAPSNPTTKNGKESPQATSGDDDKGDEILPLESASESIEPVAADQSIETADRPSSNMAITIDIVHRSTDAMDDADSGDLLLSDEKMDGELAISELSALDTNSVGDGQDEGDRAAAGDTDAEQANTLLSGLADDAGELSHTETDASTTANNADAPSTDLDPILTALMEQADSDANPLVGEADVQDDESLEGDAEAAVSEDGDALFDPTLGMAKATKIEGERAGQPGANPSNATDNAAGRTLAAANSGLTAAIAEQALAEEQVTVRQPLDATALRETSVRPDTDALIKQHLERDFPVRQSATEVTHRLSERLVLMVSRDIQQATIRLDPPELGKMDIQIKTNGDQVQVQVVTQQPMVRDLLEQQAFRLREMLEQQGFAKVDVNVSDQSQRDHEQARHGEGGQGQGDGTEDGDWAERPTPVRQTVGLVDHYV</sequence>